<organism evidence="1 2">
    <name type="scientific">Mugilogobius chulae</name>
    <name type="common">yellowstripe goby</name>
    <dbReference type="NCBI Taxonomy" id="88201"/>
    <lineage>
        <taxon>Eukaryota</taxon>
        <taxon>Metazoa</taxon>
        <taxon>Chordata</taxon>
        <taxon>Craniata</taxon>
        <taxon>Vertebrata</taxon>
        <taxon>Euteleostomi</taxon>
        <taxon>Actinopterygii</taxon>
        <taxon>Neopterygii</taxon>
        <taxon>Teleostei</taxon>
        <taxon>Neoteleostei</taxon>
        <taxon>Acanthomorphata</taxon>
        <taxon>Gobiaria</taxon>
        <taxon>Gobiiformes</taxon>
        <taxon>Gobioidei</taxon>
        <taxon>Gobiidae</taxon>
        <taxon>Gobionellinae</taxon>
        <taxon>Mugilogobius</taxon>
    </lineage>
</organism>
<name>A0AAW0NAZ1_9GOBI</name>
<reference evidence="2" key="1">
    <citation type="submission" date="2024-04" db="EMBL/GenBank/DDBJ databases">
        <title>Salinicola lusitanus LLJ914,a marine bacterium isolated from the Okinawa Trough.</title>
        <authorList>
            <person name="Li J."/>
        </authorList>
    </citation>
    <scope>NUCLEOTIDE SEQUENCE [LARGE SCALE GENOMIC DNA]</scope>
</reference>
<sequence>MELNGTLPVRMRREQSTSLRCGTLASALSLKTDALTSLWSPASVQTLPLTPALGALWWMSSPLQDMAHCIIRLFNTFHDIHSTTTWKIITVSSKALGSNFFNNSPVKLPIFWNILDILADSDI</sequence>
<keyword evidence="2" id="KW-1185">Reference proteome</keyword>
<proteinExistence type="predicted"/>
<gene>
    <name evidence="1" type="ORF">WMY93_024234</name>
</gene>
<accession>A0AAW0NAZ1</accession>
<dbReference type="AlphaFoldDB" id="A0AAW0NAZ1"/>
<protein>
    <submittedName>
        <fullName evidence="1">Uncharacterized protein</fullName>
    </submittedName>
</protein>
<evidence type="ECO:0000313" key="2">
    <source>
        <dbReference type="Proteomes" id="UP001460270"/>
    </source>
</evidence>
<evidence type="ECO:0000313" key="1">
    <source>
        <dbReference type="EMBL" id="KAK7888674.1"/>
    </source>
</evidence>
<comment type="caution">
    <text evidence="1">The sequence shown here is derived from an EMBL/GenBank/DDBJ whole genome shotgun (WGS) entry which is preliminary data.</text>
</comment>
<dbReference type="Proteomes" id="UP001460270">
    <property type="component" value="Unassembled WGS sequence"/>
</dbReference>
<dbReference type="EMBL" id="JBBPFD010000018">
    <property type="protein sequence ID" value="KAK7888674.1"/>
    <property type="molecule type" value="Genomic_DNA"/>
</dbReference>